<proteinExistence type="predicted"/>
<dbReference type="Proteomes" id="UP000053058">
    <property type="component" value="Unassembled WGS sequence"/>
</dbReference>
<dbReference type="InterPro" id="IPR021512">
    <property type="entry name" value="DUF3173"/>
</dbReference>
<evidence type="ECO:0000313" key="2">
    <source>
        <dbReference type="Proteomes" id="UP000053058"/>
    </source>
</evidence>
<accession>A0A0V8F6M9</accession>
<dbReference type="AlphaFoldDB" id="A0A0V8F6M9"/>
<name>A0A0V8F6M9_LACLL</name>
<reference evidence="2" key="1">
    <citation type="submission" date="2015-10" db="EMBL/GenBank/DDBJ databases">
        <title>Draft Genome Sequences of 11 Lactococcus lactis subspecies cremoris strains.</title>
        <authorList>
            <person name="Wels M."/>
            <person name="Backus L."/>
            <person name="Boekhorst J."/>
            <person name="Dijkstra A."/>
            <person name="Beerthuizen M."/>
            <person name="Kelly W."/>
            <person name="Siezen R."/>
            <person name="Bachmann H."/>
            <person name="Van Hijum S."/>
        </authorList>
    </citation>
    <scope>NUCLEOTIDE SEQUENCE [LARGE SCALE GENOMIC DNA]</scope>
    <source>
        <strain evidence="2">KF282</strain>
    </source>
</reference>
<dbReference type="RefSeq" id="WP_003129693.1">
    <property type="nucleotide sequence ID" value="NZ_CP015905.2"/>
</dbReference>
<protein>
    <recommendedName>
        <fullName evidence="3">DUF3173 domain-containing protein</fullName>
    </recommendedName>
</protein>
<organism evidence="1 2">
    <name type="scientific">Lactococcus lactis subsp. lactis</name>
    <name type="common">Streptococcus lactis</name>
    <dbReference type="NCBI Taxonomy" id="1360"/>
    <lineage>
        <taxon>Bacteria</taxon>
        <taxon>Bacillati</taxon>
        <taxon>Bacillota</taxon>
        <taxon>Bacilli</taxon>
        <taxon>Lactobacillales</taxon>
        <taxon>Streptococcaceae</taxon>
        <taxon>Lactococcus</taxon>
    </lineage>
</organism>
<dbReference type="EMBL" id="LKLN01000009">
    <property type="protein sequence ID" value="KSU07573.1"/>
    <property type="molecule type" value="Genomic_DNA"/>
</dbReference>
<evidence type="ECO:0000313" key="1">
    <source>
        <dbReference type="EMBL" id="KSU07573.1"/>
    </source>
</evidence>
<evidence type="ECO:0008006" key="3">
    <source>
        <dbReference type="Google" id="ProtNLM"/>
    </source>
</evidence>
<gene>
    <name evidence="1" type="ORF">KF282_0369</name>
</gene>
<comment type="caution">
    <text evidence="1">The sequence shown here is derived from an EMBL/GenBank/DDBJ whole genome shotgun (WGS) entry which is preliminary data.</text>
</comment>
<sequence>MASKNNELVCIDDLIELGYKTATAKGFIHEAKKVMVERGYTVYNNQRLGIVPRKVVEELLGVEI</sequence>
<dbReference type="Pfam" id="PF11372">
    <property type="entry name" value="DUF3173"/>
    <property type="match status" value="1"/>
</dbReference>
<dbReference type="PATRIC" id="fig|1360.105.peg.372"/>